<dbReference type="InterPro" id="IPR041367">
    <property type="entry name" value="Znf-CCCH_4"/>
</dbReference>
<dbReference type="EMBL" id="HBGF01051709">
    <property type="protein sequence ID" value="CAD9154412.1"/>
    <property type="molecule type" value="Transcribed_RNA"/>
</dbReference>
<evidence type="ECO:0000256" key="1">
    <source>
        <dbReference type="ARBA" id="ARBA00022723"/>
    </source>
</evidence>
<evidence type="ECO:0000313" key="7">
    <source>
        <dbReference type="EMBL" id="CAD9154412.1"/>
    </source>
</evidence>
<keyword evidence="3 4" id="KW-0862">Zinc</keyword>
<dbReference type="InterPro" id="IPR000571">
    <property type="entry name" value="Znf_CCCH"/>
</dbReference>
<feature type="domain" description="C3H1-type" evidence="6">
    <location>
        <begin position="48"/>
        <end position="75"/>
    </location>
</feature>
<feature type="compositionally biased region" description="Basic and acidic residues" evidence="5">
    <location>
        <begin position="93"/>
        <end position="104"/>
    </location>
</feature>
<evidence type="ECO:0000259" key="6">
    <source>
        <dbReference type="PROSITE" id="PS50103"/>
    </source>
</evidence>
<dbReference type="AlphaFoldDB" id="A0A7S1R1X0"/>
<feature type="region of interest" description="Disordered" evidence="5">
    <location>
        <begin position="149"/>
        <end position="385"/>
    </location>
</feature>
<evidence type="ECO:0000256" key="5">
    <source>
        <dbReference type="SAM" id="MobiDB-lite"/>
    </source>
</evidence>
<feature type="compositionally biased region" description="Polar residues" evidence="5">
    <location>
        <begin position="19"/>
        <end position="28"/>
    </location>
</feature>
<sequence length="385" mass="39966">MPRHTAQPTRRAAAGSPAETGSSMTGNAPANVPAAHRPKDAAPPPPNKIHTKLCRHFEQGRCSWGDSCRFLHAATKQMRRPTPHVDVGNAAAKEARPVRADRHPRPGSPAEKPIPPSAAPEAGEAPCRPDQARACQGDHRVATPNASIATYPRAGSPMDGYGQQPATTVKPPTTFFDSQTSYPGGSFANAPTSYAQHRATPQGTVPSHNATPFATPSSVRRQDTDLGGSIRSPQQSGGGLPAYERPPSYGASLTEHPMPRTNPTSPETGNGGPLPGAMGGMSRPGGRPGQLMNFSPATNGTQPPQGYSTSPNAAGKSPTPTRYAHNPYQSSPLSPGMARRTPPTAGSQVGLVPPVADADSDLPPVPGPLPMLPKSLMQATRPASS</sequence>
<organism evidence="7">
    <name type="scientific">Neobodo designis</name>
    <name type="common">Flagellated protozoan</name>
    <name type="synonym">Bodo designis</name>
    <dbReference type="NCBI Taxonomy" id="312471"/>
    <lineage>
        <taxon>Eukaryota</taxon>
        <taxon>Discoba</taxon>
        <taxon>Euglenozoa</taxon>
        <taxon>Kinetoplastea</taxon>
        <taxon>Metakinetoplastina</taxon>
        <taxon>Neobodonida</taxon>
        <taxon>Neobodo</taxon>
    </lineage>
</organism>
<dbReference type="InterPro" id="IPR036855">
    <property type="entry name" value="Znf_CCCH_sf"/>
</dbReference>
<keyword evidence="2 4" id="KW-0863">Zinc-finger</keyword>
<feature type="region of interest" description="Disordered" evidence="5">
    <location>
        <begin position="1"/>
        <end position="50"/>
    </location>
</feature>
<evidence type="ECO:0000256" key="2">
    <source>
        <dbReference type="ARBA" id="ARBA00022771"/>
    </source>
</evidence>
<gene>
    <name evidence="7" type="ORF">NDES1114_LOCUS34610</name>
</gene>
<feature type="compositionally biased region" description="Polar residues" evidence="5">
    <location>
        <begin position="164"/>
        <end position="219"/>
    </location>
</feature>
<name>A0A7S1R1X0_NEODS</name>
<proteinExistence type="predicted"/>
<dbReference type="PROSITE" id="PS50103">
    <property type="entry name" value="ZF_C3H1"/>
    <property type="match status" value="1"/>
</dbReference>
<protein>
    <recommendedName>
        <fullName evidence="6">C3H1-type domain-containing protein</fullName>
    </recommendedName>
</protein>
<dbReference type="GO" id="GO:0008270">
    <property type="term" value="F:zinc ion binding"/>
    <property type="evidence" value="ECO:0007669"/>
    <property type="project" value="UniProtKB-KW"/>
</dbReference>
<keyword evidence="1 4" id="KW-0479">Metal-binding</keyword>
<feature type="compositionally biased region" description="Gly residues" evidence="5">
    <location>
        <begin position="269"/>
        <end position="288"/>
    </location>
</feature>
<dbReference type="Gene3D" id="4.10.1000.10">
    <property type="entry name" value="Zinc finger, CCCH-type"/>
    <property type="match status" value="1"/>
</dbReference>
<accession>A0A7S1R1X0</accession>
<feature type="region of interest" description="Disordered" evidence="5">
    <location>
        <begin position="79"/>
        <end position="137"/>
    </location>
</feature>
<feature type="compositionally biased region" description="Polar residues" evidence="5">
    <location>
        <begin position="292"/>
        <end position="312"/>
    </location>
</feature>
<reference evidence="7" key="1">
    <citation type="submission" date="2021-01" db="EMBL/GenBank/DDBJ databases">
        <authorList>
            <person name="Corre E."/>
            <person name="Pelletier E."/>
            <person name="Niang G."/>
            <person name="Scheremetjew M."/>
            <person name="Finn R."/>
            <person name="Kale V."/>
            <person name="Holt S."/>
            <person name="Cochrane G."/>
            <person name="Meng A."/>
            <person name="Brown T."/>
            <person name="Cohen L."/>
        </authorList>
    </citation>
    <scope>NUCLEOTIDE SEQUENCE</scope>
    <source>
        <strain evidence="7">CCAP 1951/1</strain>
    </source>
</reference>
<dbReference type="SUPFAM" id="SSF90229">
    <property type="entry name" value="CCCH zinc finger"/>
    <property type="match status" value="1"/>
</dbReference>
<feature type="zinc finger region" description="C3H1-type" evidence="4">
    <location>
        <begin position="48"/>
        <end position="75"/>
    </location>
</feature>
<dbReference type="Pfam" id="PF18044">
    <property type="entry name" value="zf-CCCH_4"/>
    <property type="match status" value="1"/>
</dbReference>
<dbReference type="SMART" id="SM00356">
    <property type="entry name" value="ZnF_C3H1"/>
    <property type="match status" value="1"/>
</dbReference>
<evidence type="ECO:0000256" key="3">
    <source>
        <dbReference type="ARBA" id="ARBA00022833"/>
    </source>
</evidence>
<evidence type="ECO:0000256" key="4">
    <source>
        <dbReference type="PROSITE-ProRule" id="PRU00723"/>
    </source>
</evidence>